<reference evidence="1 2" key="1">
    <citation type="journal article" date="2019" name="Commun. Biol.">
        <title>The bagworm genome reveals a unique fibroin gene that provides high tensile strength.</title>
        <authorList>
            <person name="Kono N."/>
            <person name="Nakamura H."/>
            <person name="Ohtoshi R."/>
            <person name="Tomita M."/>
            <person name="Numata K."/>
            <person name="Arakawa K."/>
        </authorList>
    </citation>
    <scope>NUCLEOTIDE SEQUENCE [LARGE SCALE GENOMIC DNA]</scope>
</reference>
<accession>A0A4C1WND4</accession>
<comment type="caution">
    <text evidence="1">The sequence shown here is derived from an EMBL/GenBank/DDBJ whole genome shotgun (WGS) entry which is preliminary data.</text>
</comment>
<dbReference type="Proteomes" id="UP000299102">
    <property type="component" value="Unassembled WGS sequence"/>
</dbReference>
<dbReference type="EMBL" id="BGZK01000585">
    <property type="protein sequence ID" value="GBP51634.1"/>
    <property type="molecule type" value="Genomic_DNA"/>
</dbReference>
<gene>
    <name evidence="1" type="ORF">EVAR_96230_1</name>
</gene>
<sequence>MGTRPTELSLIRRNDKPEAATSCLHCVSRWYLAGQPTRFHAAAMLATAWLYHKIRDIRAQNAAAMTHATLGRAVYAKKNEVYVFPLYNKPQFSNENNSRIKLQENTIFYLITCKDIACAFSPRSHHASDGANRRLSLSCRVRPHLRHRRREPPTATTPAATSVPFEARGGYCNSTSIIEPSVIALGRLEGEPHS</sequence>
<proteinExistence type="predicted"/>
<keyword evidence="2" id="KW-1185">Reference proteome</keyword>
<evidence type="ECO:0000313" key="1">
    <source>
        <dbReference type="EMBL" id="GBP51634.1"/>
    </source>
</evidence>
<dbReference type="AlphaFoldDB" id="A0A4C1WND4"/>
<name>A0A4C1WND4_EUMVA</name>
<evidence type="ECO:0000313" key="2">
    <source>
        <dbReference type="Proteomes" id="UP000299102"/>
    </source>
</evidence>
<protein>
    <submittedName>
        <fullName evidence="1">Uncharacterized protein</fullName>
    </submittedName>
</protein>
<organism evidence="1 2">
    <name type="scientific">Eumeta variegata</name>
    <name type="common">Bagworm moth</name>
    <name type="synonym">Eumeta japonica</name>
    <dbReference type="NCBI Taxonomy" id="151549"/>
    <lineage>
        <taxon>Eukaryota</taxon>
        <taxon>Metazoa</taxon>
        <taxon>Ecdysozoa</taxon>
        <taxon>Arthropoda</taxon>
        <taxon>Hexapoda</taxon>
        <taxon>Insecta</taxon>
        <taxon>Pterygota</taxon>
        <taxon>Neoptera</taxon>
        <taxon>Endopterygota</taxon>
        <taxon>Lepidoptera</taxon>
        <taxon>Glossata</taxon>
        <taxon>Ditrysia</taxon>
        <taxon>Tineoidea</taxon>
        <taxon>Psychidae</taxon>
        <taxon>Oiketicinae</taxon>
        <taxon>Eumeta</taxon>
    </lineage>
</organism>